<dbReference type="PANTHER" id="PTHR33607">
    <property type="entry name" value="ENDONUCLEASE-1"/>
    <property type="match status" value="1"/>
</dbReference>
<dbReference type="GO" id="GO:0004519">
    <property type="term" value="F:endonuclease activity"/>
    <property type="evidence" value="ECO:0007669"/>
    <property type="project" value="UniProtKB-KW"/>
</dbReference>
<evidence type="ECO:0000313" key="6">
    <source>
        <dbReference type="EMBL" id="MET3732297.1"/>
    </source>
</evidence>
<evidence type="ECO:0000313" key="7">
    <source>
        <dbReference type="Proteomes" id="UP001549146"/>
    </source>
</evidence>
<evidence type="ECO:0000259" key="5">
    <source>
        <dbReference type="Pfam" id="PF18962"/>
    </source>
</evidence>
<keyword evidence="4" id="KW-0378">Hydrolase</keyword>
<dbReference type="InterPro" id="IPR007346">
    <property type="entry name" value="Endonuclease-I"/>
</dbReference>
<keyword evidence="7" id="KW-1185">Reference proteome</keyword>
<evidence type="ECO:0000256" key="3">
    <source>
        <dbReference type="ARBA" id="ARBA00022729"/>
    </source>
</evidence>
<evidence type="ECO:0000256" key="4">
    <source>
        <dbReference type="ARBA" id="ARBA00022801"/>
    </source>
</evidence>
<name>A0ABV2LUQ7_9FLAO</name>
<dbReference type="Pfam" id="PF18962">
    <property type="entry name" value="Por_Secre_tail"/>
    <property type="match status" value="1"/>
</dbReference>
<feature type="domain" description="Secretion system C-terminal sorting" evidence="5">
    <location>
        <begin position="275"/>
        <end position="343"/>
    </location>
</feature>
<comment type="similarity">
    <text evidence="1">Belongs to the EndA/NucM nuclease family.</text>
</comment>
<keyword evidence="2" id="KW-0540">Nuclease</keyword>
<dbReference type="PANTHER" id="PTHR33607:SF2">
    <property type="entry name" value="ENDONUCLEASE-1"/>
    <property type="match status" value="1"/>
</dbReference>
<dbReference type="SUPFAM" id="SSF54060">
    <property type="entry name" value="His-Me finger endonucleases"/>
    <property type="match status" value="1"/>
</dbReference>
<keyword evidence="6" id="KW-0255">Endonuclease</keyword>
<dbReference type="Pfam" id="PF04231">
    <property type="entry name" value="Endonuclease_1"/>
    <property type="match status" value="1"/>
</dbReference>
<gene>
    <name evidence="6" type="ORF">ABID46_001886</name>
</gene>
<evidence type="ECO:0000256" key="1">
    <source>
        <dbReference type="ARBA" id="ARBA00006429"/>
    </source>
</evidence>
<dbReference type="NCBIfam" id="TIGR04183">
    <property type="entry name" value="Por_Secre_tail"/>
    <property type="match status" value="1"/>
</dbReference>
<dbReference type="RefSeq" id="WP_354509387.1">
    <property type="nucleotide sequence ID" value="NZ_JBEPMO010000010.1"/>
</dbReference>
<keyword evidence="3" id="KW-0732">Signal</keyword>
<comment type="caution">
    <text evidence="6">The sequence shown here is derived from an EMBL/GenBank/DDBJ whole genome shotgun (WGS) entry which is preliminary data.</text>
</comment>
<sequence>MKKLSLLFLPFFGLFAQIPSYYDGIDFTQSPAELEVDLRNLVIATHTYELIYTPEVWDALKLSDLNPDNPENVFLIYGQDDSSEDSRYHRTRDKDESCHTNSCAGKWVREHVFPKSLAVPSFDVEGPGADAHAIRPIDSQMNQTRSNRKFVEGSGFSSINSQGYFYPGDEWKGDVARMMMYMHIRYASRCKASFVATSSTIHHPEMPDIFLKWNAEDPVSEHELVRNEVLQNRQGNRNPFIDNPYLATKLWGGEEAENTWEELSNQEFTEKRTDVYPNPSNGKFQISTSRKIEKLVVYDLSGGLIEEFQSKENSQVDLEGKPDGTYILVINYQDRTRETKKIILQK</sequence>
<reference evidence="6 7" key="1">
    <citation type="submission" date="2024-06" db="EMBL/GenBank/DDBJ databases">
        <title>Genomic Encyclopedia of Type Strains, Phase IV (KMG-IV): sequencing the most valuable type-strain genomes for metagenomic binning, comparative biology and taxonomic classification.</title>
        <authorList>
            <person name="Goeker M."/>
        </authorList>
    </citation>
    <scope>NUCLEOTIDE SEQUENCE [LARGE SCALE GENOMIC DNA]</scope>
    <source>
        <strain evidence="6 7">DSM 29388</strain>
    </source>
</reference>
<dbReference type="InterPro" id="IPR026444">
    <property type="entry name" value="Secre_tail"/>
</dbReference>
<organism evidence="6 7">
    <name type="scientific">Moheibacter stercoris</name>
    <dbReference type="NCBI Taxonomy" id="1628251"/>
    <lineage>
        <taxon>Bacteria</taxon>
        <taxon>Pseudomonadati</taxon>
        <taxon>Bacteroidota</taxon>
        <taxon>Flavobacteriia</taxon>
        <taxon>Flavobacteriales</taxon>
        <taxon>Weeksellaceae</taxon>
        <taxon>Moheibacter</taxon>
    </lineage>
</organism>
<proteinExistence type="inferred from homology"/>
<protein>
    <submittedName>
        <fullName evidence="6">Endonuclease I</fullName>
    </submittedName>
</protein>
<evidence type="ECO:0000256" key="2">
    <source>
        <dbReference type="ARBA" id="ARBA00022722"/>
    </source>
</evidence>
<dbReference type="EMBL" id="JBEPMO010000010">
    <property type="protein sequence ID" value="MET3732297.1"/>
    <property type="molecule type" value="Genomic_DNA"/>
</dbReference>
<accession>A0ABV2LUQ7</accession>
<dbReference type="InterPro" id="IPR044925">
    <property type="entry name" value="His-Me_finger_sf"/>
</dbReference>
<dbReference type="Proteomes" id="UP001549146">
    <property type="component" value="Unassembled WGS sequence"/>
</dbReference>